<comment type="caution">
    <text evidence="1">The sequence shown here is derived from an EMBL/GenBank/DDBJ whole genome shotgun (WGS) entry which is preliminary data.</text>
</comment>
<protein>
    <submittedName>
        <fullName evidence="1">Uncharacterized protein</fullName>
    </submittedName>
</protein>
<reference evidence="1" key="1">
    <citation type="submission" date="2020-04" db="EMBL/GenBank/DDBJ databases">
        <title>Hybrid Assembly of Korean Phytophthora infestans isolates.</title>
        <authorList>
            <person name="Prokchorchik M."/>
            <person name="Lee Y."/>
            <person name="Seo J."/>
            <person name="Cho J.-H."/>
            <person name="Park Y.-E."/>
            <person name="Jang D.-C."/>
            <person name="Im J.-S."/>
            <person name="Choi J.-G."/>
            <person name="Park H.-J."/>
            <person name="Lee G.-B."/>
            <person name="Lee Y.-G."/>
            <person name="Hong S.-Y."/>
            <person name="Cho K."/>
            <person name="Sohn K.H."/>
        </authorList>
    </citation>
    <scope>NUCLEOTIDE SEQUENCE</scope>
    <source>
        <strain evidence="1">KR_1_A1</strain>
    </source>
</reference>
<name>A0A833SLM1_PHYIN</name>
<accession>A0A833SLM1</accession>
<organism evidence="1 2">
    <name type="scientific">Phytophthora infestans</name>
    <name type="common">Potato late blight agent</name>
    <name type="synonym">Botrytis infestans</name>
    <dbReference type="NCBI Taxonomy" id="4787"/>
    <lineage>
        <taxon>Eukaryota</taxon>
        <taxon>Sar</taxon>
        <taxon>Stramenopiles</taxon>
        <taxon>Oomycota</taxon>
        <taxon>Peronosporomycetes</taxon>
        <taxon>Peronosporales</taxon>
        <taxon>Peronosporaceae</taxon>
        <taxon>Phytophthora</taxon>
    </lineage>
</organism>
<gene>
    <name evidence="1" type="ORF">GN244_ATG12282</name>
</gene>
<dbReference type="EMBL" id="WSZM01000302">
    <property type="protein sequence ID" value="KAF4035618.1"/>
    <property type="molecule type" value="Genomic_DNA"/>
</dbReference>
<proteinExistence type="predicted"/>
<keyword evidence="2" id="KW-1185">Reference proteome</keyword>
<dbReference type="AlphaFoldDB" id="A0A833SLM1"/>
<sequence>MMLSALIGNTPHVNKRKLPHHAAVVPHVRTLQLSERQRKRLERQGLDLDALELVNLVARETYTPQQSKRKRGAFVDERHSGGVLLTHGQMLEALKKKDNERVAKELEK</sequence>
<evidence type="ECO:0000313" key="2">
    <source>
        <dbReference type="Proteomes" id="UP000602510"/>
    </source>
</evidence>
<dbReference type="Proteomes" id="UP000602510">
    <property type="component" value="Unassembled WGS sequence"/>
</dbReference>
<evidence type="ECO:0000313" key="1">
    <source>
        <dbReference type="EMBL" id="KAF4035618.1"/>
    </source>
</evidence>